<keyword evidence="2" id="KW-1185">Reference proteome</keyword>
<name>A0ACB8D992_DERSI</name>
<sequence>MPAYAAALPSSGVLTKIVFCFIAAETPMPADKLNMVAHDTAASVNQKTPISILQELCARNCLTPEYKLLSVEGAVHAPTFMYRVQVGEVVANATGQSKKKAKHAAARAILEKLLADDGPFAKYRAAVMEDLPSMDPTETVTTAVGEMAPSNNGLPGSTPLGGTLGGTASAAAGAEDDGIAGNPVGELQELCMKLRWRPPFYETVIEDGLPHERTFGISCLVNNLNEMGKGKSKRLAKRQAAKKMIELIKNVQNGLLNGEDDKFGEPGLNSGSGGLGPCSTVLQEAKCYMGLKEQNISALTPRHSQQVGQLLRQLQASDGARLTSLQGTSLSTAGIDYVGLLREIADEQSFEVTYVPIDELSPDGKHQCLVQLTSLPLAVCFGTADTPEQAQVAAARCALQYLKIMTKK</sequence>
<organism evidence="1 2">
    <name type="scientific">Dermacentor silvarum</name>
    <name type="common">Tick</name>
    <dbReference type="NCBI Taxonomy" id="543639"/>
    <lineage>
        <taxon>Eukaryota</taxon>
        <taxon>Metazoa</taxon>
        <taxon>Ecdysozoa</taxon>
        <taxon>Arthropoda</taxon>
        <taxon>Chelicerata</taxon>
        <taxon>Arachnida</taxon>
        <taxon>Acari</taxon>
        <taxon>Parasitiformes</taxon>
        <taxon>Ixodida</taxon>
        <taxon>Ixodoidea</taxon>
        <taxon>Ixodidae</taxon>
        <taxon>Rhipicephalinae</taxon>
        <taxon>Dermacentor</taxon>
    </lineage>
</organism>
<evidence type="ECO:0000313" key="2">
    <source>
        <dbReference type="Proteomes" id="UP000821865"/>
    </source>
</evidence>
<comment type="caution">
    <text evidence="1">The sequence shown here is derived from an EMBL/GenBank/DDBJ whole genome shotgun (WGS) entry which is preliminary data.</text>
</comment>
<dbReference type="EMBL" id="CM023471">
    <property type="protein sequence ID" value="KAH7964669.1"/>
    <property type="molecule type" value="Genomic_DNA"/>
</dbReference>
<protein>
    <submittedName>
        <fullName evidence="1">Uncharacterized protein</fullName>
    </submittedName>
</protein>
<reference evidence="1" key="1">
    <citation type="submission" date="2020-05" db="EMBL/GenBank/DDBJ databases">
        <title>Large-scale comparative analyses of tick genomes elucidate their genetic diversity and vector capacities.</title>
        <authorList>
            <person name="Jia N."/>
            <person name="Wang J."/>
            <person name="Shi W."/>
            <person name="Du L."/>
            <person name="Sun Y."/>
            <person name="Zhan W."/>
            <person name="Jiang J."/>
            <person name="Wang Q."/>
            <person name="Zhang B."/>
            <person name="Ji P."/>
            <person name="Sakyi L.B."/>
            <person name="Cui X."/>
            <person name="Yuan T."/>
            <person name="Jiang B."/>
            <person name="Yang W."/>
            <person name="Lam T.T.-Y."/>
            <person name="Chang Q."/>
            <person name="Ding S."/>
            <person name="Wang X."/>
            <person name="Zhu J."/>
            <person name="Ruan X."/>
            <person name="Zhao L."/>
            <person name="Wei J."/>
            <person name="Que T."/>
            <person name="Du C."/>
            <person name="Cheng J."/>
            <person name="Dai P."/>
            <person name="Han X."/>
            <person name="Huang E."/>
            <person name="Gao Y."/>
            <person name="Liu J."/>
            <person name="Shao H."/>
            <person name="Ye R."/>
            <person name="Li L."/>
            <person name="Wei W."/>
            <person name="Wang X."/>
            <person name="Wang C."/>
            <person name="Yang T."/>
            <person name="Huo Q."/>
            <person name="Li W."/>
            <person name="Guo W."/>
            <person name="Chen H."/>
            <person name="Zhou L."/>
            <person name="Ni X."/>
            <person name="Tian J."/>
            <person name="Zhou Y."/>
            <person name="Sheng Y."/>
            <person name="Liu T."/>
            <person name="Pan Y."/>
            <person name="Xia L."/>
            <person name="Li J."/>
            <person name="Zhao F."/>
            <person name="Cao W."/>
        </authorList>
    </citation>
    <scope>NUCLEOTIDE SEQUENCE</scope>
    <source>
        <strain evidence="1">Dsil-2018</strain>
    </source>
</reference>
<dbReference type="Proteomes" id="UP000821865">
    <property type="component" value="Chromosome 2"/>
</dbReference>
<proteinExistence type="predicted"/>
<accession>A0ACB8D992</accession>
<gene>
    <name evidence="1" type="ORF">HPB49_000130</name>
</gene>
<evidence type="ECO:0000313" key="1">
    <source>
        <dbReference type="EMBL" id="KAH7964669.1"/>
    </source>
</evidence>